<dbReference type="EC" id="4.1.1.20" evidence="10"/>
<evidence type="ECO:0000256" key="10">
    <source>
        <dbReference type="ARBA" id="ARBA00066427"/>
    </source>
</evidence>
<reference evidence="12" key="2">
    <citation type="journal article" date="2012" name="PLoS ONE">
        <title>A Deeply Branching Thermophilic Bacterium with an Ancient Acetyl-CoA Pathway Dominates a Subsurface Ecosystem.</title>
        <authorList>
            <person name="Takami H."/>
            <person name="Noguchi H."/>
            <person name="Takaki Y."/>
            <person name="Uchiyama I."/>
            <person name="Toyoda A."/>
            <person name="Nishi S."/>
            <person name="Chee G.-J."/>
            <person name="Arai W."/>
            <person name="Nunoura T."/>
            <person name="Itoh T."/>
            <person name="Hattori M."/>
            <person name="Takai K."/>
        </authorList>
    </citation>
    <scope>NUCLEOTIDE SEQUENCE</scope>
</reference>
<evidence type="ECO:0000256" key="3">
    <source>
        <dbReference type="ARBA" id="ARBA00022793"/>
    </source>
</evidence>
<evidence type="ECO:0000256" key="4">
    <source>
        <dbReference type="ARBA" id="ARBA00022898"/>
    </source>
</evidence>
<keyword evidence="5" id="KW-0457">Lysine biosynthesis</keyword>
<evidence type="ECO:0000259" key="11">
    <source>
        <dbReference type="Pfam" id="PF02784"/>
    </source>
</evidence>
<dbReference type="NCBIfam" id="TIGR01048">
    <property type="entry name" value="lysA"/>
    <property type="match status" value="1"/>
</dbReference>
<keyword evidence="2" id="KW-0028">Amino-acid biosynthesis</keyword>
<evidence type="ECO:0000256" key="2">
    <source>
        <dbReference type="ARBA" id="ARBA00022605"/>
    </source>
</evidence>
<dbReference type="SUPFAM" id="SSF50621">
    <property type="entry name" value="Alanine racemase C-terminal domain-like"/>
    <property type="match status" value="1"/>
</dbReference>
<keyword evidence="4" id="KW-0663">Pyridoxal phosphate</keyword>
<keyword evidence="3" id="KW-0210">Decarboxylase</keyword>
<evidence type="ECO:0000256" key="9">
    <source>
        <dbReference type="ARBA" id="ARBA00060983"/>
    </source>
</evidence>
<comment type="catalytic activity">
    <reaction evidence="7">
        <text>meso-2,6-diaminopimelate + H(+) = L-lysine + CO2</text>
        <dbReference type="Rhea" id="RHEA:15101"/>
        <dbReference type="ChEBI" id="CHEBI:15378"/>
        <dbReference type="ChEBI" id="CHEBI:16526"/>
        <dbReference type="ChEBI" id="CHEBI:32551"/>
        <dbReference type="ChEBI" id="CHEBI:57791"/>
        <dbReference type="EC" id="4.1.1.20"/>
    </reaction>
</comment>
<dbReference type="Gene3D" id="2.40.37.10">
    <property type="entry name" value="Lyase, Ornithine Decarboxylase, Chain A, domain 1"/>
    <property type="match status" value="1"/>
</dbReference>
<evidence type="ECO:0000256" key="6">
    <source>
        <dbReference type="ARBA" id="ARBA00023239"/>
    </source>
</evidence>
<name>H5SPZ4_9ZZZZ</name>
<sequence length="413" mass="46261">MENFRFIKGELYCEDVPLKEIVKFTGTPVYIYSASSIRASIRRLKHSLPTDALICYSLKANSNLSILRIVREEGCGADVVSGGELFRALRAGISPEKIVFSGVGKTEQEIEFAVKSDLFLINVESFDELYLVNEIAGRLGKKANISIRVNPDVSANTHDYIKTGTKYNKFGIPEENAIEAYMKASKLKNLNIIGIHCHIGSQILSLDEYTHAFEKIKSLLLRIKGEGIKIEVIDFGGGMGIRYREEDIQFDISAYGRLIHEIVISTGTRAVVEPGRYVVGEAGILVGRILYLKKNLHKNFIITDIGMNDLIRPSLYNAYHQVKTVDEREGELEEFDVVGPVCESGDFIRKNVKLPPVSKGELIAVFSAGAYGFSMSSNYNSRPRPAEVLVEGDSFRIVRRREKYEDMISLEEL</sequence>
<evidence type="ECO:0000313" key="12">
    <source>
        <dbReference type="EMBL" id="BAL58230.1"/>
    </source>
</evidence>
<dbReference type="PRINTS" id="PR01181">
    <property type="entry name" value="DAPDCRBXLASE"/>
</dbReference>
<dbReference type="InterPro" id="IPR009006">
    <property type="entry name" value="Ala_racemase/Decarboxylase_C"/>
</dbReference>
<dbReference type="PRINTS" id="PR01179">
    <property type="entry name" value="ODADCRBXLASE"/>
</dbReference>
<evidence type="ECO:0000256" key="7">
    <source>
        <dbReference type="ARBA" id="ARBA00050464"/>
    </source>
</evidence>
<dbReference type="SUPFAM" id="SSF51419">
    <property type="entry name" value="PLP-binding barrel"/>
    <property type="match status" value="1"/>
</dbReference>
<dbReference type="PANTHER" id="PTHR43727:SF2">
    <property type="entry name" value="GROUP IV DECARBOXYLASE"/>
    <property type="match status" value="1"/>
</dbReference>
<organism evidence="12">
    <name type="scientific">uncultured prokaryote</name>
    <dbReference type="NCBI Taxonomy" id="198431"/>
    <lineage>
        <taxon>unclassified sequences</taxon>
        <taxon>environmental samples</taxon>
    </lineage>
</organism>
<protein>
    <recommendedName>
        <fullName evidence="10">diaminopimelate decarboxylase</fullName>
        <ecNumber evidence="10">4.1.1.20</ecNumber>
    </recommendedName>
</protein>
<feature type="domain" description="Orn/DAP/Arg decarboxylase 2 N-terminal" evidence="11">
    <location>
        <begin position="35"/>
        <end position="279"/>
    </location>
</feature>
<evidence type="ECO:0000256" key="8">
    <source>
        <dbReference type="ARBA" id="ARBA00060643"/>
    </source>
</evidence>
<evidence type="ECO:0000256" key="1">
    <source>
        <dbReference type="ARBA" id="ARBA00001933"/>
    </source>
</evidence>
<dbReference type="FunFam" id="3.20.20.10:FF:000003">
    <property type="entry name" value="Diaminopimelate decarboxylase"/>
    <property type="match status" value="1"/>
</dbReference>
<reference evidence="12" key="1">
    <citation type="journal article" date="2005" name="Environ. Microbiol.">
        <title>Genetic and functional properties of uncultivated thermophilic crenarchaeotes from a subsurface gold mine as revealed by analysis of genome fragments.</title>
        <authorList>
            <person name="Nunoura T."/>
            <person name="Hirayama H."/>
            <person name="Takami H."/>
            <person name="Oida H."/>
            <person name="Nishi S."/>
            <person name="Shimamura S."/>
            <person name="Suzuki Y."/>
            <person name="Inagaki F."/>
            <person name="Takai K."/>
            <person name="Nealson K.H."/>
            <person name="Horikoshi K."/>
        </authorList>
    </citation>
    <scope>NUCLEOTIDE SEQUENCE</scope>
</reference>
<dbReference type="AlphaFoldDB" id="H5SPZ4"/>
<dbReference type="PANTHER" id="PTHR43727">
    <property type="entry name" value="DIAMINOPIMELATE DECARBOXYLASE"/>
    <property type="match status" value="1"/>
</dbReference>
<dbReference type="EMBL" id="AP011797">
    <property type="protein sequence ID" value="BAL58230.1"/>
    <property type="molecule type" value="Genomic_DNA"/>
</dbReference>
<gene>
    <name evidence="12" type="ORF">HGMM_F55D02C30</name>
</gene>
<dbReference type="CDD" id="cd06828">
    <property type="entry name" value="PLPDE_III_DapDC"/>
    <property type="match status" value="1"/>
</dbReference>
<comment type="pathway">
    <text evidence="8">Amino-acid biosynthesis; L-lysine biosynthesis via DAP pathway; L-lysine from DL-2,6-diaminopimelate: step 1/1.</text>
</comment>
<dbReference type="Pfam" id="PF02784">
    <property type="entry name" value="Orn_Arg_deC_N"/>
    <property type="match status" value="1"/>
</dbReference>
<dbReference type="GO" id="GO:0008836">
    <property type="term" value="F:diaminopimelate decarboxylase activity"/>
    <property type="evidence" value="ECO:0007669"/>
    <property type="project" value="UniProtKB-EC"/>
</dbReference>
<dbReference type="FunFam" id="2.40.37.10:FF:000003">
    <property type="entry name" value="Diaminopimelate decarboxylase"/>
    <property type="match status" value="1"/>
</dbReference>
<dbReference type="InterPro" id="IPR022644">
    <property type="entry name" value="De-COase2_N"/>
</dbReference>
<dbReference type="InterPro" id="IPR002986">
    <property type="entry name" value="DAP_deCOOHase_LysA"/>
</dbReference>
<comment type="cofactor">
    <cofactor evidence="1">
        <name>pyridoxal 5'-phosphate</name>
        <dbReference type="ChEBI" id="CHEBI:597326"/>
    </cofactor>
</comment>
<dbReference type="InterPro" id="IPR029066">
    <property type="entry name" value="PLP-binding_barrel"/>
</dbReference>
<dbReference type="Gene3D" id="3.20.20.10">
    <property type="entry name" value="Alanine racemase"/>
    <property type="match status" value="1"/>
</dbReference>
<dbReference type="GO" id="GO:0009089">
    <property type="term" value="P:lysine biosynthetic process via diaminopimelate"/>
    <property type="evidence" value="ECO:0007669"/>
    <property type="project" value="InterPro"/>
</dbReference>
<dbReference type="InterPro" id="IPR000183">
    <property type="entry name" value="Orn/DAP/Arg_de-COase"/>
</dbReference>
<comment type="similarity">
    <text evidence="9">Belongs to the Orn/Lys/Arg decarboxylase class-II family. LysA subfamily.</text>
</comment>
<keyword evidence="6" id="KW-0456">Lyase</keyword>
<accession>H5SPZ4</accession>
<dbReference type="HAMAP" id="MF_02120">
    <property type="entry name" value="LysA"/>
    <property type="match status" value="1"/>
</dbReference>
<proteinExistence type="inferred from homology"/>
<evidence type="ECO:0000256" key="5">
    <source>
        <dbReference type="ARBA" id="ARBA00023154"/>
    </source>
</evidence>